<dbReference type="CDD" id="cd00542">
    <property type="entry name" value="Ntn_PVA"/>
    <property type="match status" value="1"/>
</dbReference>
<protein>
    <submittedName>
        <fullName evidence="4">Penicillin acylase</fullName>
        <ecNumber evidence="4">3.5.1.11</ecNumber>
    </submittedName>
</protein>
<dbReference type="AlphaFoldDB" id="A0A1S8T7K0"/>
<dbReference type="GO" id="GO:0008953">
    <property type="term" value="F:penicillin amidase activity"/>
    <property type="evidence" value="ECO:0007669"/>
    <property type="project" value="UniProtKB-EC"/>
</dbReference>
<dbReference type="Pfam" id="PF02275">
    <property type="entry name" value="CBAH"/>
    <property type="match status" value="1"/>
</dbReference>
<proteinExistence type="inferred from homology"/>
<feature type="domain" description="Choloylglycine hydrolase/NAAA C-terminal" evidence="3">
    <location>
        <begin position="2"/>
        <end position="311"/>
    </location>
</feature>
<accession>A0A1S8T7K0</accession>
<evidence type="ECO:0000256" key="1">
    <source>
        <dbReference type="ARBA" id="ARBA00006625"/>
    </source>
</evidence>
<keyword evidence="5" id="KW-1185">Reference proteome</keyword>
<dbReference type="InterPro" id="IPR029132">
    <property type="entry name" value="CBAH/NAAA_C"/>
</dbReference>
<dbReference type="SUPFAM" id="SSF56235">
    <property type="entry name" value="N-terminal nucleophile aminohydrolases (Ntn hydrolases)"/>
    <property type="match status" value="1"/>
</dbReference>
<dbReference type="EC" id="3.5.1.11" evidence="4"/>
<gene>
    <name evidence="4" type="ORF">CLPUN_43960</name>
</gene>
<dbReference type="RefSeq" id="WP_077849340.1">
    <property type="nucleotide sequence ID" value="NZ_LZZM01000212.1"/>
</dbReference>
<dbReference type="OrthoDB" id="9794717at2"/>
<dbReference type="Proteomes" id="UP000190890">
    <property type="component" value="Unassembled WGS sequence"/>
</dbReference>
<organism evidence="4 5">
    <name type="scientific">Clostridium puniceum</name>
    <dbReference type="NCBI Taxonomy" id="29367"/>
    <lineage>
        <taxon>Bacteria</taxon>
        <taxon>Bacillati</taxon>
        <taxon>Bacillota</taxon>
        <taxon>Clostridia</taxon>
        <taxon>Eubacteriales</taxon>
        <taxon>Clostridiaceae</taxon>
        <taxon>Clostridium</taxon>
    </lineage>
</organism>
<keyword evidence="2 4" id="KW-0378">Hydrolase</keyword>
<evidence type="ECO:0000259" key="3">
    <source>
        <dbReference type="Pfam" id="PF02275"/>
    </source>
</evidence>
<evidence type="ECO:0000313" key="5">
    <source>
        <dbReference type="Proteomes" id="UP000190890"/>
    </source>
</evidence>
<dbReference type="Gene3D" id="3.60.60.10">
    <property type="entry name" value="Penicillin V Acylase, Chain A"/>
    <property type="match status" value="1"/>
</dbReference>
<evidence type="ECO:0000313" key="4">
    <source>
        <dbReference type="EMBL" id="OOM73642.1"/>
    </source>
</evidence>
<evidence type="ECO:0000256" key="2">
    <source>
        <dbReference type="ARBA" id="ARBA00022801"/>
    </source>
</evidence>
<dbReference type="EMBL" id="LZZM01000212">
    <property type="protein sequence ID" value="OOM73642.1"/>
    <property type="molecule type" value="Genomic_DNA"/>
</dbReference>
<sequence length="337" mass="38565">MCTAITLQSEQRENFLGRTMDFSYNIEPQLYVIPQYYVWNNVLNMNNFCNYYSFIGIGQKSNGILGFFDGVNEKGFAAATLYFAGYAKYKTWTKCMKKEPVSSLDFLHYILGRCESVKELKEILQDVCIIGLPDPITQTIAPLHWIATDKSGECVVIEQTERGLEIFQNPMGVMANSPDFQWHMTNLRNYMDVSPTQTSETYWGKVQLKPFGQAGGTIQLPGGYTSPERFVRTSYQKTHIPIPKDAIDTVITGFHIMESVSIPKGIVVTDRGTYDYTKYIAFMNTNTCQYFFKTYDNNQIASVSLDNSYKNNTHPILLGKLMRPVIFEKMQKYCVNK</sequence>
<dbReference type="STRING" id="29367.CLPUN_43960"/>
<dbReference type="PANTHER" id="PTHR35527:SF2">
    <property type="entry name" value="HYDROLASE"/>
    <property type="match status" value="1"/>
</dbReference>
<dbReference type="PANTHER" id="PTHR35527">
    <property type="entry name" value="CHOLOYLGLYCINE HYDROLASE"/>
    <property type="match status" value="1"/>
</dbReference>
<dbReference type="InterPro" id="IPR052193">
    <property type="entry name" value="Peptidase_C59"/>
</dbReference>
<reference evidence="4 5" key="1">
    <citation type="submission" date="2016-05" db="EMBL/GenBank/DDBJ databases">
        <title>Microbial solvent formation.</title>
        <authorList>
            <person name="Poehlein A."/>
            <person name="Montoya Solano J.D."/>
            <person name="Flitsch S."/>
            <person name="Krabben P."/>
            <person name="Duerre P."/>
            <person name="Daniel R."/>
        </authorList>
    </citation>
    <scope>NUCLEOTIDE SEQUENCE [LARGE SCALE GENOMIC DNA]</scope>
    <source>
        <strain evidence="4 5">DSM 2619</strain>
    </source>
</reference>
<comment type="similarity">
    <text evidence="1">Belongs to the peptidase C59 family.</text>
</comment>
<comment type="caution">
    <text evidence="4">The sequence shown here is derived from an EMBL/GenBank/DDBJ whole genome shotgun (WGS) entry which is preliminary data.</text>
</comment>
<name>A0A1S8T7K0_9CLOT</name>
<dbReference type="InterPro" id="IPR029055">
    <property type="entry name" value="Ntn_hydrolases_N"/>
</dbReference>